<evidence type="ECO:0000313" key="1">
    <source>
        <dbReference type="EMBL" id="GFQ89352.1"/>
    </source>
</evidence>
<protein>
    <submittedName>
        <fullName evidence="1">Uncharacterized protein</fullName>
    </submittedName>
</protein>
<comment type="caution">
    <text evidence="1">The sequence shown here is derived from an EMBL/GenBank/DDBJ whole genome shotgun (WGS) entry which is preliminary data.</text>
</comment>
<proteinExistence type="predicted"/>
<dbReference type="EMBL" id="BMAO01033407">
    <property type="protein sequence ID" value="GFQ89352.1"/>
    <property type="molecule type" value="Genomic_DNA"/>
</dbReference>
<dbReference type="AlphaFoldDB" id="A0A8X6FVH3"/>
<organism evidence="1 2">
    <name type="scientific">Trichonephila clavata</name>
    <name type="common">Joro spider</name>
    <name type="synonym">Nephila clavata</name>
    <dbReference type="NCBI Taxonomy" id="2740835"/>
    <lineage>
        <taxon>Eukaryota</taxon>
        <taxon>Metazoa</taxon>
        <taxon>Ecdysozoa</taxon>
        <taxon>Arthropoda</taxon>
        <taxon>Chelicerata</taxon>
        <taxon>Arachnida</taxon>
        <taxon>Araneae</taxon>
        <taxon>Araneomorphae</taxon>
        <taxon>Entelegynae</taxon>
        <taxon>Araneoidea</taxon>
        <taxon>Nephilidae</taxon>
        <taxon>Trichonephila</taxon>
    </lineage>
</organism>
<keyword evidence="2" id="KW-1185">Reference proteome</keyword>
<gene>
    <name evidence="1" type="ORF">TNCT_280021</name>
</gene>
<name>A0A8X6FVH3_TRICU</name>
<reference evidence="1" key="1">
    <citation type="submission" date="2020-07" db="EMBL/GenBank/DDBJ databases">
        <title>Multicomponent nature underlies the extraordinary mechanical properties of spider dragline silk.</title>
        <authorList>
            <person name="Kono N."/>
            <person name="Nakamura H."/>
            <person name="Mori M."/>
            <person name="Yoshida Y."/>
            <person name="Ohtoshi R."/>
            <person name="Malay A.D."/>
            <person name="Moran D.A.P."/>
            <person name="Tomita M."/>
            <person name="Numata K."/>
            <person name="Arakawa K."/>
        </authorList>
    </citation>
    <scope>NUCLEOTIDE SEQUENCE</scope>
</reference>
<evidence type="ECO:0000313" key="2">
    <source>
        <dbReference type="Proteomes" id="UP000887116"/>
    </source>
</evidence>
<accession>A0A8X6FVH3</accession>
<dbReference type="OrthoDB" id="10509259at2759"/>
<dbReference type="Proteomes" id="UP000887116">
    <property type="component" value="Unassembled WGS sequence"/>
</dbReference>
<sequence>MTLVTRLNFQKILKAPFLQNPPLINLISRSSSPDIFLQQRKSKKKEKATSFTRGSMIVRDKTNASRVHRFYQVHKSSRADAFEEITSLSKIVDDWKLILPLTPLAYKLQGYSKIFKEDKEGFYS</sequence>